<proteinExistence type="predicted"/>
<dbReference type="RefSeq" id="XP_001556120.1">
    <property type="nucleotide sequence ID" value="XM_001556070.2"/>
</dbReference>
<dbReference type="OrthoDB" id="3552026at2759"/>
<dbReference type="OMA" id="CAQTIEE"/>
<dbReference type="Proteomes" id="UP000001798">
    <property type="component" value="Chromosome 6"/>
</dbReference>
<accession>A0A384JJZ3</accession>
<gene>
    <name evidence="2" type="ORF">BCIN_06g03860</name>
</gene>
<dbReference type="EMBL" id="CP009810">
    <property type="protein sequence ID" value="ATZ50918.1"/>
    <property type="molecule type" value="Genomic_DNA"/>
</dbReference>
<reference evidence="2 3" key="3">
    <citation type="journal article" date="2017" name="Mol. Plant Pathol.">
        <title>A gapless genome sequence of the fungus Botrytis cinerea.</title>
        <authorList>
            <person name="Van Kan J.A."/>
            <person name="Stassen J.H."/>
            <person name="Mosbach A."/>
            <person name="Van Der Lee T.A."/>
            <person name="Faino L."/>
            <person name="Farmer A.D."/>
            <person name="Papasotiriou D.G."/>
            <person name="Zhou S."/>
            <person name="Seidl M.F."/>
            <person name="Cottam E."/>
            <person name="Edel D."/>
            <person name="Hahn M."/>
            <person name="Schwartz D.C."/>
            <person name="Dietrich R.A."/>
            <person name="Widdison S."/>
            <person name="Scalliet G."/>
        </authorList>
    </citation>
    <scope>NUCLEOTIDE SEQUENCE [LARGE SCALE GENOMIC DNA]</scope>
    <source>
        <strain evidence="2 3">B05.10</strain>
    </source>
</reference>
<feature type="region of interest" description="Disordered" evidence="1">
    <location>
        <begin position="111"/>
        <end position="135"/>
    </location>
</feature>
<dbReference type="KEGG" id="bfu:BCIN_06g03860"/>
<dbReference type="VEuPathDB" id="FungiDB:Bcin06g03860"/>
<dbReference type="GeneID" id="5436683"/>
<evidence type="ECO:0000313" key="3">
    <source>
        <dbReference type="Proteomes" id="UP000001798"/>
    </source>
</evidence>
<organism evidence="2 3">
    <name type="scientific">Botryotinia fuckeliana (strain B05.10)</name>
    <name type="common">Noble rot fungus</name>
    <name type="synonym">Botrytis cinerea</name>
    <dbReference type="NCBI Taxonomy" id="332648"/>
    <lineage>
        <taxon>Eukaryota</taxon>
        <taxon>Fungi</taxon>
        <taxon>Dikarya</taxon>
        <taxon>Ascomycota</taxon>
        <taxon>Pezizomycotina</taxon>
        <taxon>Leotiomycetes</taxon>
        <taxon>Helotiales</taxon>
        <taxon>Sclerotiniaceae</taxon>
        <taxon>Botrytis</taxon>
    </lineage>
</organism>
<feature type="compositionally biased region" description="Polar residues" evidence="1">
    <location>
        <begin position="76"/>
        <end position="91"/>
    </location>
</feature>
<reference evidence="2 3" key="1">
    <citation type="journal article" date="2011" name="PLoS Genet.">
        <title>Genomic analysis of the necrotrophic fungal pathogens Sclerotinia sclerotiorum and Botrytis cinerea.</title>
        <authorList>
            <person name="Amselem J."/>
            <person name="Cuomo C.A."/>
            <person name="van Kan J.A."/>
            <person name="Viaud M."/>
            <person name="Benito E.P."/>
            <person name="Couloux A."/>
            <person name="Coutinho P.M."/>
            <person name="de Vries R.P."/>
            <person name="Dyer P.S."/>
            <person name="Fillinger S."/>
            <person name="Fournier E."/>
            <person name="Gout L."/>
            <person name="Hahn M."/>
            <person name="Kohn L."/>
            <person name="Lapalu N."/>
            <person name="Plummer K.M."/>
            <person name="Pradier J.M."/>
            <person name="Quevillon E."/>
            <person name="Sharon A."/>
            <person name="Simon A."/>
            <person name="ten Have A."/>
            <person name="Tudzynski B."/>
            <person name="Tudzynski P."/>
            <person name="Wincker P."/>
            <person name="Andrew M."/>
            <person name="Anthouard V."/>
            <person name="Beever R.E."/>
            <person name="Beffa R."/>
            <person name="Benoit I."/>
            <person name="Bouzid O."/>
            <person name="Brault B."/>
            <person name="Chen Z."/>
            <person name="Choquer M."/>
            <person name="Collemare J."/>
            <person name="Cotton P."/>
            <person name="Danchin E.G."/>
            <person name="Da Silva C."/>
            <person name="Gautier A."/>
            <person name="Giraud C."/>
            <person name="Giraud T."/>
            <person name="Gonzalez C."/>
            <person name="Grossetete S."/>
            <person name="Guldener U."/>
            <person name="Henrissat B."/>
            <person name="Howlett B.J."/>
            <person name="Kodira C."/>
            <person name="Kretschmer M."/>
            <person name="Lappartient A."/>
            <person name="Leroch M."/>
            <person name="Levis C."/>
            <person name="Mauceli E."/>
            <person name="Neuveglise C."/>
            <person name="Oeser B."/>
            <person name="Pearson M."/>
            <person name="Poulain J."/>
            <person name="Poussereau N."/>
            <person name="Quesneville H."/>
            <person name="Rascle C."/>
            <person name="Schumacher J."/>
            <person name="Segurens B."/>
            <person name="Sexton A."/>
            <person name="Silva E."/>
            <person name="Sirven C."/>
            <person name="Soanes D.M."/>
            <person name="Talbot N.J."/>
            <person name="Templeton M."/>
            <person name="Yandava C."/>
            <person name="Yarden O."/>
            <person name="Zeng Q."/>
            <person name="Rollins J.A."/>
            <person name="Lebrun M.H."/>
            <person name="Dickman M."/>
        </authorList>
    </citation>
    <scope>NUCLEOTIDE SEQUENCE [LARGE SCALE GENOMIC DNA]</scope>
    <source>
        <strain evidence="2 3">B05.10</strain>
    </source>
</reference>
<reference evidence="2 3" key="2">
    <citation type="journal article" date="2012" name="Eukaryot. Cell">
        <title>Genome update of Botrytis cinerea strains B05.10 and T4.</title>
        <authorList>
            <person name="Staats M."/>
            <person name="van Kan J.A."/>
        </authorList>
    </citation>
    <scope>NUCLEOTIDE SEQUENCE [LARGE SCALE GENOMIC DNA]</scope>
    <source>
        <strain evidence="2 3">B05.10</strain>
    </source>
</reference>
<dbReference type="AlphaFoldDB" id="A0A384JJZ3"/>
<evidence type="ECO:0000256" key="1">
    <source>
        <dbReference type="SAM" id="MobiDB-lite"/>
    </source>
</evidence>
<keyword evidence="3" id="KW-1185">Reference proteome</keyword>
<protein>
    <submittedName>
        <fullName evidence="2">Uncharacterized protein</fullName>
    </submittedName>
</protein>
<feature type="region of interest" description="Disordered" evidence="1">
    <location>
        <begin position="63"/>
        <end position="91"/>
    </location>
</feature>
<evidence type="ECO:0000313" key="2">
    <source>
        <dbReference type="EMBL" id="ATZ50918.1"/>
    </source>
</evidence>
<sequence length="329" mass="36517">MTLNMKGSSPQSINRAYLTMKSLSSRSVVLQRASIQRPIIAHTPFSTPTSKGRNFRQIHSRNYCSPSFIDPKPEETASQTGGLSTGDDNSNITTRSYDYYQRYGIYGFHPIERSPPPLSMEPTKKNPQAKKTDHEHTCPINSYNHAYYQEFSIAGFLPMNSSPTDSKPTKEHSTTGPQEEHVCSIKTCNHDYYRAFSISGFYPAPSSTLTKSEPNKATSISPKINMDKALALAAAFTPCKSHRKTCDNMEHLSSKHDVNTCAQTIEELNFEALGITGFQGGRDDVEGEKCMEDDRNDDEVVDEAVEFREGGPGPVRAGLSAVWLLLCQV</sequence>
<name>A0A384JJZ3_BOTFB</name>